<comment type="caution">
    <text evidence="1">The sequence shown here is derived from an EMBL/GenBank/DDBJ whole genome shotgun (WGS) entry which is preliminary data.</text>
</comment>
<reference evidence="1" key="2">
    <citation type="submission" date="2020-09" db="EMBL/GenBank/DDBJ databases">
        <authorList>
            <person name="Sun Q."/>
            <person name="Sedlacek I."/>
        </authorList>
    </citation>
    <scope>NUCLEOTIDE SEQUENCE</scope>
    <source>
        <strain evidence="1">CCM 8606</strain>
    </source>
</reference>
<dbReference type="Proteomes" id="UP000619536">
    <property type="component" value="Unassembled WGS sequence"/>
</dbReference>
<gene>
    <name evidence="1" type="ORF">GCM10007377_15720</name>
</gene>
<keyword evidence="2" id="KW-1185">Reference proteome</keyword>
<dbReference type="AlphaFoldDB" id="A0A8J3AIZ5"/>
<protein>
    <submittedName>
        <fullName evidence="1">Uncharacterized protein</fullName>
    </submittedName>
</protein>
<evidence type="ECO:0000313" key="2">
    <source>
        <dbReference type="Proteomes" id="UP000619536"/>
    </source>
</evidence>
<proteinExistence type="predicted"/>
<accession>A0A8J3AIZ5</accession>
<dbReference type="EMBL" id="BMDH01000006">
    <property type="protein sequence ID" value="GGI15402.1"/>
    <property type="molecule type" value="Genomic_DNA"/>
</dbReference>
<name>A0A8J3AIZ5_9BIFI</name>
<sequence length="69" mass="7684">MSITTIGNYPTNATCAASHCNNSVDAEKIYDSVEEFTAMLRAHGWQATPYEQYCPVHAYTKPSKRKRGA</sequence>
<evidence type="ECO:0000313" key="1">
    <source>
        <dbReference type="EMBL" id="GGI15402.1"/>
    </source>
</evidence>
<reference evidence="1" key="1">
    <citation type="journal article" date="2014" name="Int. J. Syst. Evol. Microbiol.">
        <title>Complete genome sequence of Corynebacterium casei LMG S-19264T (=DSM 44701T), isolated from a smear-ripened cheese.</title>
        <authorList>
            <consortium name="US DOE Joint Genome Institute (JGI-PGF)"/>
            <person name="Walter F."/>
            <person name="Albersmeier A."/>
            <person name="Kalinowski J."/>
            <person name="Ruckert C."/>
        </authorList>
    </citation>
    <scope>NUCLEOTIDE SEQUENCE</scope>
    <source>
        <strain evidence="1">CCM 8606</strain>
    </source>
</reference>
<organism evidence="1 2">
    <name type="scientific">Galliscardovia ingluviei</name>
    <dbReference type="NCBI Taxonomy" id="1769422"/>
    <lineage>
        <taxon>Bacteria</taxon>
        <taxon>Bacillati</taxon>
        <taxon>Actinomycetota</taxon>
        <taxon>Actinomycetes</taxon>
        <taxon>Bifidobacteriales</taxon>
        <taxon>Bifidobacteriaceae</taxon>
        <taxon>Galliscardovia</taxon>
    </lineage>
</organism>